<sequence>MFGERESSEYGRKAENNFVCRLSEKSAYSAISSRSILVFSLVRSNFRCIRIIRLSSDTRSTSISTTSGLDFECFVVRFALCEGQTYEEKKN</sequence>
<evidence type="ECO:0000313" key="1">
    <source>
        <dbReference type="EMBL" id="TMS36556.1"/>
    </source>
</evidence>
<protein>
    <submittedName>
        <fullName evidence="1">Uncharacterized protein</fullName>
    </submittedName>
</protein>
<gene>
    <name evidence="1" type="ORF">L596_003695</name>
</gene>
<accession>A0A4U8UTE8</accession>
<evidence type="ECO:0000313" key="2">
    <source>
        <dbReference type="Proteomes" id="UP000298663"/>
    </source>
</evidence>
<reference evidence="1 2" key="2">
    <citation type="journal article" date="2019" name="G3 (Bethesda)">
        <title>Hybrid Assembly of the Genome of the Entomopathogenic Nematode Steinernema carpocapsae Identifies the X-Chromosome.</title>
        <authorList>
            <person name="Serra L."/>
            <person name="Macchietto M."/>
            <person name="Macias-Munoz A."/>
            <person name="McGill C.J."/>
            <person name="Rodriguez I.M."/>
            <person name="Rodriguez B."/>
            <person name="Murad R."/>
            <person name="Mortazavi A."/>
        </authorList>
    </citation>
    <scope>NUCLEOTIDE SEQUENCE [LARGE SCALE GENOMIC DNA]</scope>
    <source>
        <strain evidence="1 2">ALL</strain>
    </source>
</reference>
<proteinExistence type="predicted"/>
<dbReference type="Proteomes" id="UP000298663">
    <property type="component" value="Unassembled WGS sequence"/>
</dbReference>
<dbReference type="AlphaFoldDB" id="A0A4U8UTE8"/>
<reference evidence="1 2" key="1">
    <citation type="journal article" date="2015" name="Genome Biol.">
        <title>Comparative genomics of Steinernema reveals deeply conserved gene regulatory networks.</title>
        <authorList>
            <person name="Dillman A.R."/>
            <person name="Macchietto M."/>
            <person name="Porter C.F."/>
            <person name="Rogers A."/>
            <person name="Williams B."/>
            <person name="Antoshechkin I."/>
            <person name="Lee M.M."/>
            <person name="Goodwin Z."/>
            <person name="Lu X."/>
            <person name="Lewis E.E."/>
            <person name="Goodrich-Blair H."/>
            <person name="Stock S.P."/>
            <person name="Adams B.J."/>
            <person name="Sternberg P.W."/>
            <person name="Mortazavi A."/>
        </authorList>
    </citation>
    <scope>NUCLEOTIDE SEQUENCE [LARGE SCALE GENOMIC DNA]</scope>
    <source>
        <strain evidence="1 2">ALL</strain>
    </source>
</reference>
<comment type="caution">
    <text evidence="1">The sequence shown here is derived from an EMBL/GenBank/DDBJ whole genome shotgun (WGS) entry which is preliminary data.</text>
</comment>
<name>A0A4U8UTE8_STECR</name>
<dbReference type="EMBL" id="AZBU02000001">
    <property type="protein sequence ID" value="TMS36556.1"/>
    <property type="molecule type" value="Genomic_DNA"/>
</dbReference>
<organism evidence="1 2">
    <name type="scientific">Steinernema carpocapsae</name>
    <name type="common">Entomopathogenic nematode</name>
    <dbReference type="NCBI Taxonomy" id="34508"/>
    <lineage>
        <taxon>Eukaryota</taxon>
        <taxon>Metazoa</taxon>
        <taxon>Ecdysozoa</taxon>
        <taxon>Nematoda</taxon>
        <taxon>Chromadorea</taxon>
        <taxon>Rhabditida</taxon>
        <taxon>Tylenchina</taxon>
        <taxon>Panagrolaimomorpha</taxon>
        <taxon>Strongyloidoidea</taxon>
        <taxon>Steinernematidae</taxon>
        <taxon>Steinernema</taxon>
    </lineage>
</organism>
<keyword evidence="2" id="KW-1185">Reference proteome</keyword>